<keyword evidence="2" id="KW-0472">Membrane</keyword>
<keyword evidence="2" id="KW-0812">Transmembrane</keyword>
<organism evidence="3 4">
    <name type="scientific">Theileria orientalis strain Shintoku</name>
    <dbReference type="NCBI Taxonomy" id="869250"/>
    <lineage>
        <taxon>Eukaryota</taxon>
        <taxon>Sar</taxon>
        <taxon>Alveolata</taxon>
        <taxon>Apicomplexa</taxon>
        <taxon>Aconoidasida</taxon>
        <taxon>Piroplasmida</taxon>
        <taxon>Theileriidae</taxon>
        <taxon>Theileria</taxon>
    </lineage>
</organism>
<accession>J4C2L7</accession>
<reference evidence="3 4" key="1">
    <citation type="journal article" date="2012" name="MBio">
        <title>Comparative genome analysis of three eukaryotic parasites with differing abilities to transform leukocytes reveals key mediators of Theileria-induced leukocyte transformation.</title>
        <authorList>
            <person name="Hayashida K."/>
            <person name="Hara Y."/>
            <person name="Abe T."/>
            <person name="Yamasaki C."/>
            <person name="Toyoda A."/>
            <person name="Kosuge T."/>
            <person name="Suzuki Y."/>
            <person name="Sato Y."/>
            <person name="Kawashima S."/>
            <person name="Katayama T."/>
            <person name="Wakaguri H."/>
            <person name="Inoue N."/>
            <person name="Homma K."/>
            <person name="Tada-Umezaki M."/>
            <person name="Yagi Y."/>
            <person name="Fujii Y."/>
            <person name="Habara T."/>
            <person name="Kanehisa M."/>
            <person name="Watanabe H."/>
            <person name="Ito K."/>
            <person name="Gojobori T."/>
            <person name="Sugawara H."/>
            <person name="Imanishi T."/>
            <person name="Weir W."/>
            <person name="Gardner M."/>
            <person name="Pain A."/>
            <person name="Shiels B."/>
            <person name="Hattori M."/>
            <person name="Nene V."/>
            <person name="Sugimoto C."/>
        </authorList>
    </citation>
    <scope>NUCLEOTIDE SEQUENCE [LARGE SCALE GENOMIC DNA]</scope>
    <source>
        <strain evidence="3 4">Shintoku</strain>
    </source>
</reference>
<feature type="coiled-coil region" evidence="1">
    <location>
        <begin position="883"/>
        <end position="945"/>
    </location>
</feature>
<keyword evidence="2" id="KW-1133">Transmembrane helix</keyword>
<sequence>MSSTPKTYFKKWLGLFINSFLLIIISIDYGESFLITNSQRIISLLSAKNVILNQNVCPYTNYLECSNRIKAINSTHQLNEDGIRENTNVVDSETRISNNILALLCSSSKQTEILSKLHDLISQNGSNLKRILYVTESQNRLSEMVNFFTESGHRNKVNTILQGLISFNDGSFTTIANGHAMQKCYSNWFNNNINLYEENDLKLNGEDVTESNREQFKECLMSLMNSYFMKDEELASLEYTKNPEITLDKQLLISTKRWIDNNYVETENIVERMKRVENKENVIVFDNFGYELRRNDDALMYKFSDQTVAALKPNTVFIGTTNSIYNTQHVTSWLYTLFGNVTTVTMSKSPKFKLLTRYGDLDVFTESQETYAKKYNKLEEIETKELWRYFTKKSNLVKLTNVNPELNKVIARAIKDSLSYLGIGTYHRLIRASTKVRDMFKPYIRELRKTEDFSKAEDKVDYLLNYIVDVSKNKTLAGFIESLHLNDVIKQQQCPGVHGLLSYIKKENLYPAVVYKLNDNLPKLMYKFYEYFKEKESGFDDSEEYKNLVKRNTDKLKVVVSNTKVPSASHYIFLDSYVKTKYGNNMMSNATLYTLTQGGRLVTFTMDMEYMVHNIRALVSPLYINLNKMKLLGNEHNEITELLSKRLFGSYLGDCKKAYKERSPDIFEMMDLKNKLENQLRSKNIDTTRLKELERRINRSKTALGSVRNTLITRYNFRSHLIETIMRTVPMRGSIVLGMDYKEYKLLDVGEDPFKCLSFKEEPPDAALSEPSDMMKKTIKNLKNKTGSCVLLQDVESGDKIITEMSFILDIVKLEDPEKVENDINVEHMPIEVNNIYSYEIKPENDYNDYFSVQDISVNCISLNKEIEIERPKLSSVLTGEIKDKIKNKVNEYERSVKEMEKLLSRAMEKEEIEEDKGEKKLNDLENKCEEYVKLEKKLKNVDLEQIMREHRFKRTFFGI</sequence>
<dbReference type="Proteomes" id="UP000003786">
    <property type="component" value="Chromosome 1"/>
</dbReference>
<dbReference type="EMBL" id="AP011946">
    <property type="protein sequence ID" value="BAM38911.1"/>
    <property type="molecule type" value="Genomic_DNA"/>
</dbReference>
<dbReference type="AlphaFoldDB" id="J4C2L7"/>
<proteinExistence type="predicted"/>
<dbReference type="OMA" id="KMYDMFK"/>
<evidence type="ECO:0000256" key="2">
    <source>
        <dbReference type="SAM" id="Phobius"/>
    </source>
</evidence>
<dbReference type="KEGG" id="tot:TOT_010000378"/>
<dbReference type="VEuPathDB" id="PiroplasmaDB:TOT_010000378"/>
<evidence type="ECO:0000313" key="4">
    <source>
        <dbReference type="Proteomes" id="UP000003786"/>
    </source>
</evidence>
<evidence type="ECO:0000313" key="3">
    <source>
        <dbReference type="EMBL" id="BAM38911.1"/>
    </source>
</evidence>
<evidence type="ECO:0000256" key="1">
    <source>
        <dbReference type="SAM" id="Coils"/>
    </source>
</evidence>
<name>J4C2L7_THEOR</name>
<feature type="transmembrane region" description="Helical" evidence="2">
    <location>
        <begin position="12"/>
        <end position="30"/>
    </location>
</feature>
<dbReference type="OrthoDB" id="10387835at2759"/>
<keyword evidence="1" id="KW-0175">Coiled coil</keyword>
<protein>
    <submittedName>
        <fullName evidence="3">Uncharacterized protein</fullName>
    </submittedName>
</protein>
<dbReference type="GeneID" id="20713301"/>
<dbReference type="RefSeq" id="XP_009689212.1">
    <property type="nucleotide sequence ID" value="XM_009690917.1"/>
</dbReference>
<gene>
    <name evidence="3" type="ORF">TOT_010000378</name>
</gene>
<keyword evidence="4" id="KW-1185">Reference proteome</keyword>
<dbReference type="eggNOG" id="ENOG502TN65">
    <property type="taxonomic scope" value="Eukaryota"/>
</dbReference>